<sequence length="51" mass="5965">MRRFQFLVPKSDKAESRANSRRGRTCAPGAPWRSLRKSLCFEIHLCFPSRI</sequence>
<dbReference type="GeneID" id="98150522"/>
<dbReference type="RefSeq" id="XP_070880301.1">
    <property type="nucleotide sequence ID" value="XM_071035450.1"/>
</dbReference>
<protein>
    <submittedName>
        <fullName evidence="2">Uncharacterized protein</fullName>
    </submittedName>
</protein>
<proteinExistence type="predicted"/>
<organism evidence="2 3">
    <name type="scientific">Aspergillus lucknowensis</name>
    <dbReference type="NCBI Taxonomy" id="176173"/>
    <lineage>
        <taxon>Eukaryota</taxon>
        <taxon>Fungi</taxon>
        <taxon>Dikarya</taxon>
        <taxon>Ascomycota</taxon>
        <taxon>Pezizomycotina</taxon>
        <taxon>Eurotiomycetes</taxon>
        <taxon>Eurotiomycetidae</taxon>
        <taxon>Eurotiales</taxon>
        <taxon>Aspergillaceae</taxon>
        <taxon>Aspergillus</taxon>
        <taxon>Aspergillus subgen. Nidulantes</taxon>
    </lineage>
</organism>
<dbReference type="Proteomes" id="UP001610432">
    <property type="component" value="Unassembled WGS sequence"/>
</dbReference>
<accession>A0ABR4L6M6</accession>
<evidence type="ECO:0000313" key="2">
    <source>
        <dbReference type="EMBL" id="KAL2859123.1"/>
    </source>
</evidence>
<evidence type="ECO:0000256" key="1">
    <source>
        <dbReference type="SAM" id="MobiDB-lite"/>
    </source>
</evidence>
<keyword evidence="3" id="KW-1185">Reference proteome</keyword>
<comment type="caution">
    <text evidence="2">The sequence shown here is derived from an EMBL/GenBank/DDBJ whole genome shotgun (WGS) entry which is preliminary data.</text>
</comment>
<name>A0ABR4L6M6_9EURO</name>
<gene>
    <name evidence="2" type="ORF">BJX67DRAFT_78155</name>
</gene>
<dbReference type="EMBL" id="JBFXLQ010000175">
    <property type="protein sequence ID" value="KAL2859123.1"/>
    <property type="molecule type" value="Genomic_DNA"/>
</dbReference>
<evidence type="ECO:0000313" key="3">
    <source>
        <dbReference type="Proteomes" id="UP001610432"/>
    </source>
</evidence>
<reference evidence="2 3" key="1">
    <citation type="submission" date="2024-07" db="EMBL/GenBank/DDBJ databases">
        <title>Section-level genome sequencing and comparative genomics of Aspergillus sections Usti and Cavernicolus.</title>
        <authorList>
            <consortium name="Lawrence Berkeley National Laboratory"/>
            <person name="Nybo J.L."/>
            <person name="Vesth T.C."/>
            <person name="Theobald S."/>
            <person name="Frisvad J.C."/>
            <person name="Larsen T.O."/>
            <person name="Kjaerboelling I."/>
            <person name="Rothschild-Mancinelli K."/>
            <person name="Lyhne E.K."/>
            <person name="Kogle M.E."/>
            <person name="Barry K."/>
            <person name="Clum A."/>
            <person name="Na H."/>
            <person name="Ledsgaard L."/>
            <person name="Lin J."/>
            <person name="Lipzen A."/>
            <person name="Kuo A."/>
            <person name="Riley R."/>
            <person name="Mondo S."/>
            <person name="Labutti K."/>
            <person name="Haridas S."/>
            <person name="Pangalinan J."/>
            <person name="Salamov A.A."/>
            <person name="Simmons B.A."/>
            <person name="Magnuson J.K."/>
            <person name="Chen J."/>
            <person name="Drula E."/>
            <person name="Henrissat B."/>
            <person name="Wiebenga A."/>
            <person name="Lubbers R.J."/>
            <person name="Gomes A.C."/>
            <person name="Macurrencykelacurrency M.R."/>
            <person name="Stajich J."/>
            <person name="Grigoriev I.V."/>
            <person name="Mortensen U.H."/>
            <person name="De Vries R.P."/>
            <person name="Baker S.E."/>
            <person name="Andersen M.R."/>
        </authorList>
    </citation>
    <scope>NUCLEOTIDE SEQUENCE [LARGE SCALE GENOMIC DNA]</scope>
    <source>
        <strain evidence="2 3">CBS 449.75</strain>
    </source>
</reference>
<feature type="region of interest" description="Disordered" evidence="1">
    <location>
        <begin position="1"/>
        <end position="25"/>
    </location>
</feature>